<feature type="compositionally biased region" description="Low complexity" evidence="6">
    <location>
        <begin position="82"/>
        <end position="113"/>
    </location>
</feature>
<evidence type="ECO:0008006" key="11">
    <source>
        <dbReference type="Google" id="ProtNLM"/>
    </source>
</evidence>
<feature type="transmembrane region" description="Helical" evidence="7">
    <location>
        <begin position="49"/>
        <end position="67"/>
    </location>
</feature>
<evidence type="ECO:0000256" key="3">
    <source>
        <dbReference type="ARBA" id="ARBA00022692"/>
    </source>
</evidence>
<dbReference type="CDD" id="cd15904">
    <property type="entry name" value="TSPO_MBR"/>
    <property type="match status" value="1"/>
</dbReference>
<keyword evidence="5 7" id="KW-0472">Membrane</keyword>
<accession>H5UVI4</accession>
<dbReference type="GO" id="GO:0016020">
    <property type="term" value="C:membrane"/>
    <property type="evidence" value="ECO:0007669"/>
    <property type="project" value="UniProtKB-SubCell"/>
</dbReference>
<dbReference type="PANTHER" id="PTHR10057">
    <property type="entry name" value="PERIPHERAL-TYPE BENZODIAZEPINE RECEPTOR"/>
    <property type="match status" value="1"/>
</dbReference>
<evidence type="ECO:0000256" key="4">
    <source>
        <dbReference type="ARBA" id="ARBA00022989"/>
    </source>
</evidence>
<dbReference type="PROSITE" id="PS51257">
    <property type="entry name" value="PROKAR_LIPOPROTEIN"/>
    <property type="match status" value="1"/>
</dbReference>
<dbReference type="Gene3D" id="1.20.1260.100">
    <property type="entry name" value="TspO/MBR protein"/>
    <property type="match status" value="2"/>
</dbReference>
<evidence type="ECO:0000256" key="5">
    <source>
        <dbReference type="ARBA" id="ARBA00023136"/>
    </source>
</evidence>
<evidence type="ECO:0000256" key="8">
    <source>
        <dbReference type="SAM" id="SignalP"/>
    </source>
</evidence>
<dbReference type="OrthoDB" id="9795496at2"/>
<dbReference type="AlphaFoldDB" id="H5UVI4"/>
<gene>
    <name evidence="9" type="ORF">MOPEL_134_00260</name>
</gene>
<dbReference type="RefSeq" id="WP_009483585.1">
    <property type="nucleotide sequence ID" value="NZ_BAFE01000093.1"/>
</dbReference>
<protein>
    <recommendedName>
        <fullName evidence="11">TspO/MBR family protein</fullName>
    </recommendedName>
</protein>
<sequence length="156" mass="16255">MSVRSTSHLAAGAATLACAAAGSLASDPDGLYHRRLDKPSWNPPDAVFPVVWSTFYADIAATSGIVISRLRETGRNSEVPRSAPTSPSTRAGATSSSGPTSPRSPRCGRGALAASSAGLVRRTAKVDRRAGAALTPYVAWTGFATAVSTEVWRRNR</sequence>
<comment type="similarity">
    <text evidence="2">Belongs to the TspO/BZRP family.</text>
</comment>
<evidence type="ECO:0000256" key="6">
    <source>
        <dbReference type="SAM" id="MobiDB-lite"/>
    </source>
</evidence>
<comment type="subcellular location">
    <subcellularLocation>
        <location evidence="1">Membrane</location>
        <topology evidence="1">Multi-pass membrane protein</topology>
    </subcellularLocation>
</comment>
<evidence type="ECO:0000313" key="9">
    <source>
        <dbReference type="EMBL" id="GAB49742.1"/>
    </source>
</evidence>
<dbReference type="InterPro" id="IPR038330">
    <property type="entry name" value="TspO/MBR-related_sf"/>
</dbReference>
<dbReference type="GO" id="GO:0033013">
    <property type="term" value="P:tetrapyrrole metabolic process"/>
    <property type="evidence" value="ECO:0007669"/>
    <property type="project" value="UniProtKB-ARBA"/>
</dbReference>
<comment type="caution">
    <text evidence="9">The sequence shown here is derived from an EMBL/GenBank/DDBJ whole genome shotgun (WGS) entry which is preliminary data.</text>
</comment>
<keyword evidence="3 7" id="KW-0812">Transmembrane</keyword>
<keyword evidence="8" id="KW-0732">Signal</keyword>
<proteinExistence type="inferred from homology"/>
<dbReference type="InterPro" id="IPR004307">
    <property type="entry name" value="TspO_MBR"/>
</dbReference>
<keyword evidence="4 7" id="KW-1133">Transmembrane helix</keyword>
<reference evidence="9 10" key="1">
    <citation type="submission" date="2012-02" db="EMBL/GenBank/DDBJ databases">
        <title>Whole genome shotgun sequence of Mobilicoccus pelagius NBRC 104925.</title>
        <authorList>
            <person name="Yoshida Y."/>
            <person name="Hosoyama A."/>
            <person name="Tsuchikane K."/>
            <person name="Katsumata H."/>
            <person name="Yamazaki S."/>
            <person name="Fujita N."/>
        </authorList>
    </citation>
    <scope>NUCLEOTIDE SEQUENCE [LARGE SCALE GENOMIC DNA]</scope>
    <source>
        <strain evidence="9 10">NBRC 104925</strain>
    </source>
</reference>
<dbReference type="EMBL" id="BAFE01000093">
    <property type="protein sequence ID" value="GAB49742.1"/>
    <property type="molecule type" value="Genomic_DNA"/>
</dbReference>
<feature type="chain" id="PRO_5038848893" description="TspO/MBR family protein" evidence="8">
    <location>
        <begin position="26"/>
        <end position="156"/>
    </location>
</feature>
<feature type="signal peptide" evidence="8">
    <location>
        <begin position="1"/>
        <end position="25"/>
    </location>
</feature>
<evidence type="ECO:0000256" key="2">
    <source>
        <dbReference type="ARBA" id="ARBA00007524"/>
    </source>
</evidence>
<organism evidence="9 10">
    <name type="scientific">Mobilicoccus pelagius NBRC 104925</name>
    <dbReference type="NCBI Taxonomy" id="1089455"/>
    <lineage>
        <taxon>Bacteria</taxon>
        <taxon>Bacillati</taxon>
        <taxon>Actinomycetota</taxon>
        <taxon>Actinomycetes</taxon>
        <taxon>Micrococcales</taxon>
        <taxon>Dermatophilaceae</taxon>
        <taxon>Mobilicoccus</taxon>
    </lineage>
</organism>
<dbReference type="STRING" id="1089455.MOPEL_134_00260"/>
<dbReference type="Pfam" id="PF03073">
    <property type="entry name" value="TspO_MBR"/>
    <property type="match status" value="2"/>
</dbReference>
<evidence type="ECO:0000256" key="1">
    <source>
        <dbReference type="ARBA" id="ARBA00004141"/>
    </source>
</evidence>
<keyword evidence="10" id="KW-1185">Reference proteome</keyword>
<dbReference type="Proteomes" id="UP000004367">
    <property type="component" value="Unassembled WGS sequence"/>
</dbReference>
<dbReference type="PANTHER" id="PTHR10057:SF0">
    <property type="entry name" value="TRANSLOCATOR PROTEIN"/>
    <property type="match status" value="1"/>
</dbReference>
<name>H5UVI4_9MICO</name>
<feature type="region of interest" description="Disordered" evidence="6">
    <location>
        <begin position="71"/>
        <end position="113"/>
    </location>
</feature>
<evidence type="ECO:0000313" key="10">
    <source>
        <dbReference type="Proteomes" id="UP000004367"/>
    </source>
</evidence>
<evidence type="ECO:0000256" key="7">
    <source>
        <dbReference type="SAM" id="Phobius"/>
    </source>
</evidence>
<dbReference type="eggNOG" id="COG3476">
    <property type="taxonomic scope" value="Bacteria"/>
</dbReference>